<dbReference type="PRINTS" id="PR00385">
    <property type="entry name" value="P450"/>
</dbReference>
<dbReference type="EMBL" id="NHYE01001107">
    <property type="protein sequence ID" value="PPQ98486.1"/>
    <property type="molecule type" value="Genomic_DNA"/>
</dbReference>
<feature type="binding site" description="axial binding residue" evidence="14">
    <location>
        <position position="445"/>
    </location>
    <ligand>
        <name>heme</name>
        <dbReference type="ChEBI" id="CHEBI:30413"/>
    </ligand>
    <ligandPart>
        <name>Fe</name>
        <dbReference type="ChEBI" id="CHEBI:18248"/>
    </ligandPart>
</feature>
<dbReference type="GO" id="GO:0016020">
    <property type="term" value="C:membrane"/>
    <property type="evidence" value="ECO:0007669"/>
    <property type="project" value="UniProtKB-SubCell"/>
</dbReference>
<evidence type="ECO:0000256" key="3">
    <source>
        <dbReference type="ARBA" id="ARBA00005179"/>
    </source>
</evidence>
<evidence type="ECO:0000256" key="1">
    <source>
        <dbReference type="ARBA" id="ARBA00001971"/>
    </source>
</evidence>
<reference evidence="16 17" key="1">
    <citation type="journal article" date="2018" name="Evol. Lett.">
        <title>Horizontal gene cluster transfer increased hallucinogenic mushroom diversity.</title>
        <authorList>
            <person name="Reynolds H.T."/>
            <person name="Vijayakumar V."/>
            <person name="Gluck-Thaler E."/>
            <person name="Korotkin H.B."/>
            <person name="Matheny P.B."/>
            <person name="Slot J.C."/>
        </authorList>
    </citation>
    <scope>NUCLEOTIDE SEQUENCE [LARGE SCALE GENOMIC DNA]</scope>
    <source>
        <strain evidence="16 17">SRW20</strain>
    </source>
</reference>
<gene>
    <name evidence="16" type="ORF">CVT26_013887</name>
</gene>
<dbReference type="PANTHER" id="PTHR46300">
    <property type="entry name" value="P450, PUTATIVE (EUROFUNG)-RELATED-RELATED"/>
    <property type="match status" value="1"/>
</dbReference>
<evidence type="ECO:0000256" key="4">
    <source>
        <dbReference type="ARBA" id="ARBA00010617"/>
    </source>
</evidence>
<name>A0A409Y632_9AGAR</name>
<dbReference type="AlphaFoldDB" id="A0A409Y632"/>
<dbReference type="GO" id="GO:0020037">
    <property type="term" value="F:heme binding"/>
    <property type="evidence" value="ECO:0007669"/>
    <property type="project" value="InterPro"/>
</dbReference>
<keyword evidence="7 14" id="KW-0479">Metal-binding</keyword>
<evidence type="ECO:0000256" key="2">
    <source>
        <dbReference type="ARBA" id="ARBA00004167"/>
    </source>
</evidence>
<comment type="caution">
    <text evidence="16">The sequence shown here is derived from an EMBL/GenBank/DDBJ whole genome shotgun (WGS) entry which is preliminary data.</text>
</comment>
<dbReference type="PRINTS" id="PR00463">
    <property type="entry name" value="EP450I"/>
</dbReference>
<keyword evidence="5 14" id="KW-0349">Heme</keyword>
<evidence type="ECO:0000256" key="8">
    <source>
        <dbReference type="ARBA" id="ARBA00022989"/>
    </source>
</evidence>
<evidence type="ECO:0000256" key="13">
    <source>
        <dbReference type="ARBA" id="ARBA00023180"/>
    </source>
</evidence>
<dbReference type="PROSITE" id="PS00086">
    <property type="entry name" value="CYTOCHROME_P450"/>
    <property type="match status" value="2"/>
</dbReference>
<feature type="transmembrane region" description="Helical" evidence="15">
    <location>
        <begin position="17"/>
        <end position="34"/>
    </location>
</feature>
<feature type="transmembrane region" description="Helical" evidence="15">
    <location>
        <begin position="114"/>
        <end position="134"/>
    </location>
</feature>
<dbReference type="InterPro" id="IPR002401">
    <property type="entry name" value="Cyt_P450_E_grp-I"/>
</dbReference>
<dbReference type="Gene3D" id="1.10.630.10">
    <property type="entry name" value="Cytochrome P450"/>
    <property type="match status" value="2"/>
</dbReference>
<evidence type="ECO:0000256" key="7">
    <source>
        <dbReference type="ARBA" id="ARBA00022723"/>
    </source>
</evidence>
<keyword evidence="8 15" id="KW-1133">Transmembrane helix</keyword>
<dbReference type="Proteomes" id="UP000284706">
    <property type="component" value="Unassembled WGS sequence"/>
</dbReference>
<dbReference type="STRING" id="231916.A0A409Y632"/>
<dbReference type="OrthoDB" id="2789670at2759"/>
<dbReference type="InterPro" id="IPR001128">
    <property type="entry name" value="Cyt_P450"/>
</dbReference>
<protein>
    <recommendedName>
        <fullName evidence="18">Cytochrome P450</fullName>
    </recommendedName>
</protein>
<proteinExistence type="inferred from homology"/>
<dbReference type="CDD" id="cd11065">
    <property type="entry name" value="CYP64-like"/>
    <property type="match status" value="2"/>
</dbReference>
<evidence type="ECO:0000313" key="17">
    <source>
        <dbReference type="Proteomes" id="UP000284706"/>
    </source>
</evidence>
<dbReference type="SUPFAM" id="SSF48264">
    <property type="entry name" value="Cytochrome P450"/>
    <property type="match status" value="2"/>
</dbReference>
<keyword evidence="6 15" id="KW-0812">Transmembrane</keyword>
<dbReference type="PANTHER" id="PTHR46300:SF2">
    <property type="entry name" value="CYTOCHROME P450 MONOOXYGENASE ALNH-RELATED"/>
    <property type="match status" value="1"/>
</dbReference>
<evidence type="ECO:0000256" key="5">
    <source>
        <dbReference type="ARBA" id="ARBA00022617"/>
    </source>
</evidence>
<keyword evidence="10 14" id="KW-0408">Iron</keyword>
<evidence type="ECO:0000256" key="14">
    <source>
        <dbReference type="PIRSR" id="PIRSR602401-1"/>
    </source>
</evidence>
<evidence type="ECO:0000256" key="15">
    <source>
        <dbReference type="SAM" id="Phobius"/>
    </source>
</evidence>
<keyword evidence="17" id="KW-1185">Reference proteome</keyword>
<keyword evidence="12 15" id="KW-0472">Membrane</keyword>
<dbReference type="GO" id="GO:0005506">
    <property type="term" value="F:iron ion binding"/>
    <property type="evidence" value="ECO:0007669"/>
    <property type="project" value="InterPro"/>
</dbReference>
<accession>A0A409Y632</accession>
<evidence type="ECO:0000256" key="10">
    <source>
        <dbReference type="ARBA" id="ARBA00023004"/>
    </source>
</evidence>
<sequence length="1005" mass="113479">MTVRSILEDWGIDSTRWVYWLSGIILVILIPRLINSYYRARSLPPGPRGLPLLGNVLQAPTQMPWFKFAEWGQEYGPIFSLNMAGQTVIVLSTFKAAGDLLDRRSNLYSDRPRLIMASEILTGGIFMVFARYGLTWRKMRRASHEGFNFRAAEKYKPAQAREAAVAALNMLKNPESWDNHLRRATAGSILNAVYGWPPLTDKDEPLIKRIHAHTARIAASVVPGAYLVDLIPPLKHVPAWMAKWKREGLEWHQQETDMFEGFNKRVEEKVNSGTSPHCFVAELVQTRERHELTDKEAAWLAGIMFSAGAETTSATFLNFILAMVLYPEVMRKAQAQIDAVVGRDRIPTFEDQKNLPYVEAMVKEVLRWRPVGPLAVPRNVAEDDWYEGYLIPKGATVIPNIWAMNRDPTIFPDFDDFRPERFLDGTPDDTHSMGHTTFGFGRRICVGLNFANQMLFISMATILWAVNIEKAKDANGNPITPDKNAFLDAGVVVGPMPFKCKITPRFLNTLEVLEREMPEERRSKNGLPYPPGPKALPIVGNIRDMAVKTLWYPATRWAKEFGSVCYLHVFGQGIIIVNTSQAATELLDRKGSIYSDKPNMVMARELVGLDGLMVFTGYGDQFRRQRRLMSRAVGPQVVAKYHPMLEIETKAVLKRLLTSPENYTEHLISYAGAKALMIVYGHQVKSNDDPILSLADEGTDIIKGLASGIGIWPVDVVPALKLLPDWFPGAGFKRKAAYWKTRMQDFVNVPFQSVLGAVNDGTAIPSFCSLLLDGDTSNTEEHYDIKWLSSSMYSASIDTTLTMASLFILAMVQNPRVLKKAQAEIDSVVGAKRLPLFRDRASLPYVDAIMSETFRWGCPVPLSIPHRLMEDDVYEGKLIPKGSLVFANIWAMVRDETLYPNPEEFLPERFLTDDDEQLKRRKNPRNFVFGFGRRRCPGANLVEQSIWILIASMIATLDISKAQDEKGNYVEPEIVFDDNIFRLPKPFKLSIKVRSKQAEQLLEQA</sequence>
<dbReference type="Pfam" id="PF00067">
    <property type="entry name" value="p450"/>
    <property type="match status" value="2"/>
</dbReference>
<evidence type="ECO:0008006" key="18">
    <source>
        <dbReference type="Google" id="ProtNLM"/>
    </source>
</evidence>
<comment type="cofactor">
    <cofactor evidence="1 14">
        <name>heme</name>
        <dbReference type="ChEBI" id="CHEBI:30413"/>
    </cofactor>
</comment>
<organism evidence="16 17">
    <name type="scientific">Gymnopilus dilepis</name>
    <dbReference type="NCBI Taxonomy" id="231916"/>
    <lineage>
        <taxon>Eukaryota</taxon>
        <taxon>Fungi</taxon>
        <taxon>Dikarya</taxon>
        <taxon>Basidiomycota</taxon>
        <taxon>Agaricomycotina</taxon>
        <taxon>Agaricomycetes</taxon>
        <taxon>Agaricomycetidae</taxon>
        <taxon>Agaricales</taxon>
        <taxon>Agaricineae</taxon>
        <taxon>Hymenogastraceae</taxon>
        <taxon>Gymnopilus</taxon>
    </lineage>
</organism>
<evidence type="ECO:0000256" key="9">
    <source>
        <dbReference type="ARBA" id="ARBA00023002"/>
    </source>
</evidence>
<keyword evidence="13" id="KW-0325">Glycoprotein</keyword>
<evidence type="ECO:0000256" key="11">
    <source>
        <dbReference type="ARBA" id="ARBA00023033"/>
    </source>
</evidence>
<comment type="similarity">
    <text evidence="4">Belongs to the cytochrome P450 family.</text>
</comment>
<dbReference type="InterPro" id="IPR050364">
    <property type="entry name" value="Cytochrome_P450_fung"/>
</dbReference>
<evidence type="ECO:0000313" key="16">
    <source>
        <dbReference type="EMBL" id="PPQ98486.1"/>
    </source>
</evidence>
<dbReference type="InParanoid" id="A0A409Y632"/>
<dbReference type="GO" id="GO:0004497">
    <property type="term" value="F:monooxygenase activity"/>
    <property type="evidence" value="ECO:0007669"/>
    <property type="project" value="UniProtKB-KW"/>
</dbReference>
<dbReference type="GO" id="GO:0016705">
    <property type="term" value="F:oxidoreductase activity, acting on paired donors, with incorporation or reduction of molecular oxygen"/>
    <property type="evidence" value="ECO:0007669"/>
    <property type="project" value="InterPro"/>
</dbReference>
<dbReference type="InterPro" id="IPR017972">
    <property type="entry name" value="Cyt_P450_CS"/>
</dbReference>
<comment type="pathway">
    <text evidence="3">Secondary metabolite biosynthesis.</text>
</comment>
<comment type="subcellular location">
    <subcellularLocation>
        <location evidence="2">Membrane</location>
        <topology evidence="2">Single-pass membrane protein</topology>
    </subcellularLocation>
</comment>
<evidence type="ECO:0000256" key="12">
    <source>
        <dbReference type="ARBA" id="ARBA00023136"/>
    </source>
</evidence>
<keyword evidence="11" id="KW-0503">Monooxygenase</keyword>
<keyword evidence="9" id="KW-0560">Oxidoreductase</keyword>
<dbReference type="InterPro" id="IPR036396">
    <property type="entry name" value="Cyt_P450_sf"/>
</dbReference>
<evidence type="ECO:0000256" key="6">
    <source>
        <dbReference type="ARBA" id="ARBA00022692"/>
    </source>
</evidence>